<dbReference type="NCBIfam" id="NF038403">
    <property type="entry name" value="perm_prefix_1"/>
    <property type="match status" value="1"/>
</dbReference>
<feature type="transmembrane region" description="Helical" evidence="6">
    <location>
        <begin position="176"/>
        <end position="200"/>
    </location>
</feature>
<evidence type="ECO:0000256" key="2">
    <source>
        <dbReference type="ARBA" id="ARBA00022692"/>
    </source>
</evidence>
<sequence length="449" mass="50200">MDLKKNNEIQTYINDVCAQVKNKRVHKEIIAELNAHLEEKANEYLKGGKSENEALKEAINEMGSSKHVGDELNEIHKCNPEWSIIVMSITLVLLSIGVITLFQINGNLYRIFRSSLILDRSILWGTIGLVALVVGCFIDYRKIKIYSKYIYIVGIVLMSCTVFSFFDGFISGHGQVLQIGGFSINTAYFGPIIFIVALAGIYDKYDWNNRNNMIKGLLLGIVPLLLVAMANINILGYFIMYGVSLNLLVYMSKANKKILGLFAAIEILILFLTRVGFESVSGFINRWNDINDSGYVYNQLKIMRDSSVLIGRGVNFDLNTLPEFYNDVIFSSIVYSFGWVAGAIVVILLATLLIRIIKVAISVKNSYGKSLVLGLTNILGIQFVWNILFNLGLAVGGVSLPFISYSGTSIIINMFIVGIVINVYKGRSISKVELIKEFHYKCIILITKK</sequence>
<evidence type="ECO:0000256" key="4">
    <source>
        <dbReference type="ARBA" id="ARBA00022989"/>
    </source>
</evidence>
<feature type="transmembrane region" description="Helical" evidence="6">
    <location>
        <begin position="234"/>
        <end position="251"/>
    </location>
</feature>
<dbReference type="RefSeq" id="WP_224037783.1">
    <property type="nucleotide sequence ID" value="NZ_AP024849.1"/>
</dbReference>
<feature type="transmembrane region" description="Helical" evidence="6">
    <location>
        <begin position="375"/>
        <end position="396"/>
    </location>
</feature>
<accession>A0ABM7T5R0</accession>
<dbReference type="Proteomes" id="UP000824633">
    <property type="component" value="Chromosome"/>
</dbReference>
<feature type="transmembrane region" description="Helical" evidence="6">
    <location>
        <begin position="212"/>
        <end position="228"/>
    </location>
</feature>
<dbReference type="GO" id="GO:0051301">
    <property type="term" value="P:cell division"/>
    <property type="evidence" value="ECO:0007669"/>
    <property type="project" value="UniProtKB-KW"/>
</dbReference>
<keyword evidence="3" id="KW-0133">Cell shape</keyword>
<dbReference type="Pfam" id="PF01098">
    <property type="entry name" value="FTSW_RODA_SPOVE"/>
    <property type="match status" value="1"/>
</dbReference>
<keyword evidence="4 6" id="KW-1133">Transmembrane helix</keyword>
<keyword evidence="7" id="KW-0132">Cell division</keyword>
<evidence type="ECO:0000313" key="8">
    <source>
        <dbReference type="Proteomes" id="UP000824633"/>
    </source>
</evidence>
<protein>
    <submittedName>
        <fullName evidence="7">Cell division protein FtsW</fullName>
    </submittedName>
</protein>
<evidence type="ECO:0000256" key="5">
    <source>
        <dbReference type="ARBA" id="ARBA00023136"/>
    </source>
</evidence>
<organism evidence="7 8">
    <name type="scientific">Clostridium gelidum</name>
    <dbReference type="NCBI Taxonomy" id="704125"/>
    <lineage>
        <taxon>Bacteria</taxon>
        <taxon>Bacillati</taxon>
        <taxon>Bacillota</taxon>
        <taxon>Clostridia</taxon>
        <taxon>Eubacteriales</taxon>
        <taxon>Clostridiaceae</taxon>
        <taxon>Clostridium</taxon>
    </lineage>
</organism>
<keyword evidence="5 6" id="KW-0472">Membrane</keyword>
<name>A0ABM7T5R0_9CLOT</name>
<keyword evidence="2 6" id="KW-0812">Transmembrane</keyword>
<dbReference type="InterPro" id="IPR001182">
    <property type="entry name" value="FtsW/RodA"/>
</dbReference>
<reference evidence="8" key="1">
    <citation type="submission" date="2021-07" db="EMBL/GenBank/DDBJ databases">
        <title>Complete genome sequencing of a Clostridium isolate.</title>
        <authorList>
            <person name="Ueki A."/>
            <person name="Tonouchi A."/>
        </authorList>
    </citation>
    <scope>NUCLEOTIDE SEQUENCE [LARGE SCALE GENOMIC DNA]</scope>
    <source>
        <strain evidence="8">C5S11</strain>
    </source>
</reference>
<feature type="transmembrane region" description="Helical" evidence="6">
    <location>
        <begin position="258"/>
        <end position="277"/>
    </location>
</feature>
<dbReference type="PANTHER" id="PTHR30474">
    <property type="entry name" value="CELL CYCLE PROTEIN"/>
    <property type="match status" value="1"/>
</dbReference>
<gene>
    <name evidence="7" type="ORF">psyc5s11_23490</name>
</gene>
<evidence type="ECO:0000313" key="7">
    <source>
        <dbReference type="EMBL" id="BCZ46282.1"/>
    </source>
</evidence>
<evidence type="ECO:0000256" key="3">
    <source>
        <dbReference type="ARBA" id="ARBA00022960"/>
    </source>
</evidence>
<dbReference type="InterPro" id="IPR047928">
    <property type="entry name" value="Perm_prefix_1"/>
</dbReference>
<keyword evidence="8" id="KW-1185">Reference proteome</keyword>
<dbReference type="PANTHER" id="PTHR30474:SF1">
    <property type="entry name" value="PEPTIDOGLYCAN GLYCOSYLTRANSFERASE MRDB"/>
    <property type="match status" value="1"/>
</dbReference>
<feature type="transmembrane region" description="Helical" evidence="6">
    <location>
        <begin position="328"/>
        <end position="354"/>
    </location>
</feature>
<keyword evidence="7" id="KW-0131">Cell cycle</keyword>
<comment type="subcellular location">
    <subcellularLocation>
        <location evidence="1">Membrane</location>
        <topology evidence="1">Multi-pass membrane protein</topology>
    </subcellularLocation>
</comment>
<feature type="transmembrane region" description="Helical" evidence="6">
    <location>
        <begin position="149"/>
        <end position="170"/>
    </location>
</feature>
<evidence type="ECO:0000256" key="6">
    <source>
        <dbReference type="SAM" id="Phobius"/>
    </source>
</evidence>
<proteinExistence type="predicted"/>
<feature type="transmembrane region" description="Helical" evidence="6">
    <location>
        <begin position="82"/>
        <end position="102"/>
    </location>
</feature>
<evidence type="ECO:0000256" key="1">
    <source>
        <dbReference type="ARBA" id="ARBA00004141"/>
    </source>
</evidence>
<feature type="transmembrane region" description="Helical" evidence="6">
    <location>
        <begin position="122"/>
        <end position="140"/>
    </location>
</feature>
<feature type="transmembrane region" description="Helical" evidence="6">
    <location>
        <begin position="402"/>
        <end position="424"/>
    </location>
</feature>
<dbReference type="EMBL" id="AP024849">
    <property type="protein sequence ID" value="BCZ46282.1"/>
    <property type="molecule type" value="Genomic_DNA"/>
</dbReference>